<gene>
    <name evidence="9" type="ORF">MBHS_03595</name>
</gene>
<evidence type="ECO:0000256" key="3">
    <source>
        <dbReference type="ARBA" id="ARBA00022692"/>
    </source>
</evidence>
<dbReference type="AlphaFoldDB" id="A0A1H6FC94"/>
<evidence type="ECO:0000256" key="2">
    <source>
        <dbReference type="ARBA" id="ARBA00022475"/>
    </source>
</evidence>
<evidence type="ECO:0000256" key="7">
    <source>
        <dbReference type="SAM" id="Phobius"/>
    </source>
</evidence>
<dbReference type="Pfam" id="PF13244">
    <property type="entry name" value="MbhD"/>
    <property type="match status" value="1"/>
</dbReference>
<dbReference type="InterPro" id="IPR042106">
    <property type="entry name" value="Nuo/plastoQ_OxRdtase_6_NuoJ"/>
</dbReference>
<organism evidence="9 10">
    <name type="scientific">Candidatus Venteria ishoeyi</name>
    <dbReference type="NCBI Taxonomy" id="1899563"/>
    <lineage>
        <taxon>Bacteria</taxon>
        <taxon>Pseudomonadati</taxon>
        <taxon>Pseudomonadota</taxon>
        <taxon>Gammaproteobacteria</taxon>
        <taxon>Thiotrichales</taxon>
        <taxon>Thiotrichaceae</taxon>
        <taxon>Venteria</taxon>
    </lineage>
</organism>
<feature type="transmembrane region" description="Helical" evidence="7">
    <location>
        <begin position="27"/>
        <end position="47"/>
    </location>
</feature>
<keyword evidence="5 7" id="KW-0472">Membrane</keyword>
<dbReference type="OrthoDB" id="7875411at2"/>
<feature type="region of interest" description="Disordered" evidence="6">
    <location>
        <begin position="85"/>
        <end position="104"/>
    </location>
</feature>
<proteinExistence type="predicted"/>
<accession>A0A1H6FC94</accession>
<dbReference type="Proteomes" id="UP000236724">
    <property type="component" value="Unassembled WGS sequence"/>
</dbReference>
<keyword evidence="3 7" id="KW-0812">Transmembrane</keyword>
<feature type="domain" description="MrpA C-terminal/MbhD" evidence="8">
    <location>
        <begin position="12"/>
        <end position="75"/>
    </location>
</feature>
<evidence type="ECO:0000259" key="8">
    <source>
        <dbReference type="Pfam" id="PF13244"/>
    </source>
</evidence>
<evidence type="ECO:0000256" key="4">
    <source>
        <dbReference type="ARBA" id="ARBA00022989"/>
    </source>
</evidence>
<evidence type="ECO:0000313" key="9">
    <source>
        <dbReference type="EMBL" id="SEH07710.1"/>
    </source>
</evidence>
<feature type="compositionally biased region" description="Polar residues" evidence="6">
    <location>
        <begin position="89"/>
        <end position="104"/>
    </location>
</feature>
<protein>
    <submittedName>
        <fullName evidence="9">Putative monovalent cation/H+ antiporter subunit B</fullName>
    </submittedName>
</protein>
<reference evidence="9 10" key="1">
    <citation type="submission" date="2016-10" db="EMBL/GenBank/DDBJ databases">
        <authorList>
            <person name="de Groot N.N."/>
        </authorList>
    </citation>
    <scope>NUCLEOTIDE SEQUENCE [LARGE SCALE GENOMIC DNA]</scope>
    <source>
        <strain evidence="9">MBHS1</strain>
    </source>
</reference>
<evidence type="ECO:0000256" key="5">
    <source>
        <dbReference type="ARBA" id="ARBA00023136"/>
    </source>
</evidence>
<keyword evidence="4 7" id="KW-1133">Transmembrane helix</keyword>
<dbReference type="InterPro" id="IPR025383">
    <property type="entry name" value="MrpA_C/MbhD"/>
</dbReference>
<sequence length="104" mass="10764">MIFWLALLTISILLVAAAGVVLLRNPLSAVVASGIVSLALSVMFVILRAPDVAMAEAIVGAGLSGVIFALALRRVGLWDVSAEIKHAASSPSSQAPIRNKQSTE</sequence>
<dbReference type="EMBL" id="FMSV02000539">
    <property type="protein sequence ID" value="SEH07710.1"/>
    <property type="molecule type" value="Genomic_DNA"/>
</dbReference>
<keyword evidence="10" id="KW-1185">Reference proteome</keyword>
<dbReference type="GO" id="GO:0005886">
    <property type="term" value="C:plasma membrane"/>
    <property type="evidence" value="ECO:0007669"/>
    <property type="project" value="UniProtKB-SubCell"/>
</dbReference>
<keyword evidence="2" id="KW-1003">Cell membrane</keyword>
<dbReference type="RefSeq" id="WP_103921335.1">
    <property type="nucleotide sequence ID" value="NZ_FMSV02000539.1"/>
</dbReference>
<comment type="subcellular location">
    <subcellularLocation>
        <location evidence="1">Cell membrane</location>
        <topology evidence="1">Multi-pass membrane protein</topology>
    </subcellularLocation>
</comment>
<evidence type="ECO:0000313" key="10">
    <source>
        <dbReference type="Proteomes" id="UP000236724"/>
    </source>
</evidence>
<name>A0A1H6FC94_9GAMM</name>
<dbReference type="Gene3D" id="1.20.120.1200">
    <property type="entry name" value="NADH-ubiquinone/plastoquinone oxidoreductase chain 6, subunit NuoJ"/>
    <property type="match status" value="1"/>
</dbReference>
<evidence type="ECO:0000256" key="6">
    <source>
        <dbReference type="SAM" id="MobiDB-lite"/>
    </source>
</evidence>
<feature type="transmembrane region" description="Helical" evidence="7">
    <location>
        <begin position="54"/>
        <end position="72"/>
    </location>
</feature>
<evidence type="ECO:0000256" key="1">
    <source>
        <dbReference type="ARBA" id="ARBA00004651"/>
    </source>
</evidence>